<dbReference type="SUPFAM" id="SSF82714">
    <property type="entry name" value="Multidrug efflux transporter AcrB TolC docking domain, DN and DC subdomains"/>
    <property type="match status" value="2"/>
</dbReference>
<dbReference type="Pfam" id="PF00873">
    <property type="entry name" value="ACR_tran"/>
    <property type="match status" value="1"/>
</dbReference>
<comment type="caution">
    <text evidence="2">The sequence shown here is derived from an EMBL/GenBank/DDBJ whole genome shotgun (WGS) entry which is preliminary data.</text>
</comment>
<keyword evidence="1" id="KW-0812">Transmembrane</keyword>
<dbReference type="Proteomes" id="UP000823910">
    <property type="component" value="Unassembled WGS sequence"/>
</dbReference>
<dbReference type="Gene3D" id="3.30.70.1320">
    <property type="entry name" value="Multidrug efflux transporter AcrB pore domain like"/>
    <property type="match status" value="1"/>
</dbReference>
<feature type="transmembrane region" description="Helical" evidence="1">
    <location>
        <begin position="384"/>
        <end position="406"/>
    </location>
</feature>
<dbReference type="Gene3D" id="3.30.70.1440">
    <property type="entry name" value="Multidrug efflux transporter AcrB pore domain"/>
    <property type="match status" value="1"/>
</dbReference>
<name>A0A9D2N0S2_9FIRM</name>
<dbReference type="InterPro" id="IPR027463">
    <property type="entry name" value="AcrB_DN_DC_subdom"/>
</dbReference>
<feature type="transmembrane region" description="Helical" evidence="1">
    <location>
        <begin position="521"/>
        <end position="541"/>
    </location>
</feature>
<feature type="transmembrane region" description="Helical" evidence="1">
    <location>
        <begin position="842"/>
        <end position="862"/>
    </location>
</feature>
<evidence type="ECO:0000313" key="3">
    <source>
        <dbReference type="Proteomes" id="UP000823910"/>
    </source>
</evidence>
<dbReference type="EMBL" id="DWWT01000030">
    <property type="protein sequence ID" value="HJC05971.1"/>
    <property type="molecule type" value="Genomic_DNA"/>
</dbReference>
<feature type="transmembrane region" description="Helical" evidence="1">
    <location>
        <begin position="358"/>
        <end position="378"/>
    </location>
</feature>
<reference evidence="2" key="2">
    <citation type="submission" date="2021-04" db="EMBL/GenBank/DDBJ databases">
        <authorList>
            <person name="Gilroy R."/>
        </authorList>
    </citation>
    <scope>NUCLEOTIDE SEQUENCE</scope>
    <source>
        <strain evidence="2">CHK180-15479</strain>
    </source>
</reference>
<dbReference type="GO" id="GO:0042910">
    <property type="term" value="F:xenobiotic transmembrane transporter activity"/>
    <property type="evidence" value="ECO:0007669"/>
    <property type="project" value="TreeGrafter"/>
</dbReference>
<keyword evidence="1" id="KW-0472">Membrane</keyword>
<dbReference type="InterPro" id="IPR001036">
    <property type="entry name" value="Acrflvin-R"/>
</dbReference>
<feature type="transmembrane region" description="Helical" evidence="1">
    <location>
        <begin position="869"/>
        <end position="891"/>
    </location>
</feature>
<keyword evidence="1" id="KW-1133">Transmembrane helix</keyword>
<dbReference type="Gene3D" id="3.30.2090.10">
    <property type="entry name" value="Multidrug efflux transporter AcrB TolC docking domain, DN and DC subdomains"/>
    <property type="match status" value="2"/>
</dbReference>
<feature type="transmembrane region" description="Helical" evidence="1">
    <location>
        <begin position="460"/>
        <end position="486"/>
    </location>
</feature>
<feature type="transmembrane region" description="Helical" evidence="1">
    <location>
        <begin position="897"/>
        <end position="918"/>
    </location>
</feature>
<dbReference type="SUPFAM" id="SSF82693">
    <property type="entry name" value="Multidrug efflux transporter AcrB pore domain, PN1, PN2, PC1 and PC2 subdomains"/>
    <property type="match status" value="3"/>
</dbReference>
<gene>
    <name evidence="2" type="ORF">H9704_07440</name>
</gene>
<reference evidence="2" key="1">
    <citation type="journal article" date="2021" name="PeerJ">
        <title>Extensive microbial diversity within the chicken gut microbiome revealed by metagenomics and culture.</title>
        <authorList>
            <person name="Gilroy R."/>
            <person name="Ravi A."/>
            <person name="Getino M."/>
            <person name="Pursley I."/>
            <person name="Horton D.L."/>
            <person name="Alikhan N.F."/>
            <person name="Baker D."/>
            <person name="Gharbi K."/>
            <person name="Hall N."/>
            <person name="Watson M."/>
            <person name="Adriaenssens E.M."/>
            <person name="Foster-Nyarko E."/>
            <person name="Jarju S."/>
            <person name="Secka A."/>
            <person name="Antonio M."/>
            <person name="Oren A."/>
            <person name="Chaudhuri R.R."/>
            <person name="La Ragione R."/>
            <person name="Hildebrand F."/>
            <person name="Pallen M.J."/>
        </authorList>
    </citation>
    <scope>NUCLEOTIDE SEQUENCE</scope>
    <source>
        <strain evidence="2">CHK180-15479</strain>
    </source>
</reference>
<protein>
    <submittedName>
        <fullName evidence="2">Efflux RND transporter permease subunit</fullName>
    </submittedName>
</protein>
<feature type="transmembrane region" description="Helical" evidence="1">
    <location>
        <begin position="332"/>
        <end position="351"/>
    </location>
</feature>
<dbReference type="GO" id="GO:0005886">
    <property type="term" value="C:plasma membrane"/>
    <property type="evidence" value="ECO:0007669"/>
    <property type="project" value="TreeGrafter"/>
</dbReference>
<dbReference type="PANTHER" id="PTHR32063:SF0">
    <property type="entry name" value="SWARMING MOTILITY PROTEIN SWRC"/>
    <property type="match status" value="1"/>
</dbReference>
<feature type="transmembrane region" description="Helical" evidence="1">
    <location>
        <begin position="945"/>
        <end position="963"/>
    </location>
</feature>
<dbReference type="PRINTS" id="PR00702">
    <property type="entry name" value="ACRIFLAVINRP"/>
</dbReference>
<evidence type="ECO:0000313" key="2">
    <source>
        <dbReference type="EMBL" id="HJC05971.1"/>
    </source>
</evidence>
<dbReference type="PANTHER" id="PTHR32063">
    <property type="match status" value="1"/>
</dbReference>
<feature type="transmembrane region" description="Helical" evidence="1">
    <location>
        <begin position="975"/>
        <end position="996"/>
    </location>
</feature>
<dbReference type="Gene3D" id="3.30.70.1430">
    <property type="entry name" value="Multidrug efflux transporter AcrB pore domain"/>
    <property type="match status" value="2"/>
</dbReference>
<feature type="transmembrane region" description="Helical" evidence="1">
    <location>
        <begin position="427"/>
        <end position="448"/>
    </location>
</feature>
<sequence>MVALTKFAIKRPVTIILCLVTIVYFGFQSLTSTRMELTPEMELPMLLISTLYAGASPDDIEELITNEQEDAISSLSGIDTVQSYSMENMSIVMVQYEYGTNMDTAYIDLKKAIDSTRSSMPEDAEEPNIIELDINAAPVITLAVSGESMGSDLYTYVDNKIVPEIEKLSSVGEVSLAGGQSSYVRVELMAEKLEQYHLSMSQVAQIVGAADFTVPAGDVDVGDQNLDISVANDYESVDSLNDIAIPLQDGNIIHLSDIATVHQTQEEASSIGRYDGEDVISMSISKQQSATAIDVSNEVMRELEDLEQMNPSLHFTVVNDSSEMIEDSINDVFKTVILAVILAMVVLWLFCGDLRASVIIGASIISSVVLALISISAMGFSLNVISLTSLVFGVGMMVDNSINVLDGCFRAKEKMNYYDAAIEGSRSMIGAITGGTVTNCIVFVPLLLLEGMTGQLFTQLAWTVIFCLTASLFSAVTLVPLCFYMWHPKESDRAPVNSLMKGMQNWYRKHMGAIVPQTKKVFGITILLLVIAFGLATQLGFELMPAVDEGIVSVTVAMKPGTTVENVNKNVAEIESVVASDEDLDYYLLTYGASGLSISGGDSVSITAYLKDDRKRSTNEVINEWMEKAAYMENVTISMDSASSTGSSMTSGRQIEVDLQSTDYDALRDETNRLVEELRKREDVIQVHSSVENAAPILRVNVDPVKAQAEGLTPASIGSTVYSNLSGITASTIRVDNEDIDVVVEFAEDKYNTVAKVEGMLLTTPSGTQVPLENLADIYYEDSPQQIVRKDKVYQVAITMQPKTGYEDTADMSVKEFVSNWQFGQGVSSAPNAIDESMNEELGALGSALVTAIFLIFIAMAIQFESPKYSLMVMITIPFSLIGAFGLLFLADSPISMTSMLGFLMMVGNVVNGGILYVETANQMRAEMPLEDALVEAGAIRMRPILMTVTITVVSELPNVLAFGSSGETMQGSALVNVGGLLASTALMLLMMPTFYRFVTRMGKKKDDLPEIAD</sequence>
<organism evidence="2 3">
    <name type="scientific">Candidatus Enterocloster excrementipullorum</name>
    <dbReference type="NCBI Taxonomy" id="2838559"/>
    <lineage>
        <taxon>Bacteria</taxon>
        <taxon>Bacillati</taxon>
        <taxon>Bacillota</taxon>
        <taxon>Clostridia</taxon>
        <taxon>Lachnospirales</taxon>
        <taxon>Lachnospiraceae</taxon>
        <taxon>Enterocloster</taxon>
    </lineage>
</organism>
<accession>A0A9D2N0S2</accession>
<dbReference type="SUPFAM" id="SSF82866">
    <property type="entry name" value="Multidrug efflux transporter AcrB transmembrane domain"/>
    <property type="match status" value="2"/>
</dbReference>
<evidence type="ECO:0000256" key="1">
    <source>
        <dbReference type="SAM" id="Phobius"/>
    </source>
</evidence>
<proteinExistence type="predicted"/>
<dbReference type="AlphaFoldDB" id="A0A9D2N0S2"/>
<feature type="transmembrane region" description="Helical" evidence="1">
    <location>
        <begin position="12"/>
        <end position="30"/>
    </location>
</feature>
<dbReference type="Gene3D" id="1.20.1640.10">
    <property type="entry name" value="Multidrug efflux transporter AcrB transmembrane domain"/>
    <property type="match status" value="2"/>
</dbReference>